<organism evidence="2 3">
    <name type="scientific">Blyttiomyces helicus</name>
    <dbReference type="NCBI Taxonomy" id="388810"/>
    <lineage>
        <taxon>Eukaryota</taxon>
        <taxon>Fungi</taxon>
        <taxon>Fungi incertae sedis</taxon>
        <taxon>Chytridiomycota</taxon>
        <taxon>Chytridiomycota incertae sedis</taxon>
        <taxon>Chytridiomycetes</taxon>
        <taxon>Chytridiomycetes incertae sedis</taxon>
        <taxon>Blyttiomyces</taxon>
    </lineage>
</organism>
<dbReference type="EMBL" id="ML000864">
    <property type="protein sequence ID" value="RKO83769.1"/>
    <property type="molecule type" value="Genomic_DNA"/>
</dbReference>
<feature type="region of interest" description="Disordered" evidence="1">
    <location>
        <begin position="99"/>
        <end position="198"/>
    </location>
</feature>
<feature type="compositionally biased region" description="Polar residues" evidence="1">
    <location>
        <begin position="157"/>
        <end position="172"/>
    </location>
</feature>
<dbReference type="Proteomes" id="UP000269721">
    <property type="component" value="Unassembled WGS sequence"/>
</dbReference>
<evidence type="ECO:0000313" key="2">
    <source>
        <dbReference type="EMBL" id="RKO83769.1"/>
    </source>
</evidence>
<name>A0A4P9VVS0_9FUNG</name>
<sequence>PTHATLLTLSRTLSTHRATLATQASELDILWSQLAQTLVETRALRRDAAAAESLLALRVDARGTDFDWRRRRVEVEEEEEEEVGGGPRERVAALLDLFQPPASPSSSSSSVTAAGGDPTPLRRRTHRGTRAGAKVRERQARAAAEGSAEGDRGGNGREQSYPASPLQGSSSWSDHHVRSPHPFDAPRDVDIDEDERSDLPCRAPHDLLTPAADLGAFPATVAVAVEEVEEAGVEFSGVADVEFAGAEAETPLRALETGAIGGWAEPRFEGSQIRPLNGGINLPSVGAPAVQPSLETPAPIVNRIIEKCERYVRVIGLDTPPTPPSRRYLPPATLTAEWDAIVRAAAASPLATQALLRVRTACCNVLDPCIPPTPELASLVAAFAR</sequence>
<keyword evidence="3" id="KW-1185">Reference proteome</keyword>
<evidence type="ECO:0000313" key="3">
    <source>
        <dbReference type="Proteomes" id="UP000269721"/>
    </source>
</evidence>
<reference evidence="3" key="1">
    <citation type="journal article" date="2018" name="Nat. Microbiol.">
        <title>Leveraging single-cell genomics to expand the fungal tree of life.</title>
        <authorList>
            <person name="Ahrendt S.R."/>
            <person name="Quandt C.A."/>
            <person name="Ciobanu D."/>
            <person name="Clum A."/>
            <person name="Salamov A."/>
            <person name="Andreopoulos B."/>
            <person name="Cheng J.F."/>
            <person name="Woyke T."/>
            <person name="Pelin A."/>
            <person name="Henrissat B."/>
            <person name="Reynolds N.K."/>
            <person name="Benny G.L."/>
            <person name="Smith M.E."/>
            <person name="James T.Y."/>
            <person name="Grigoriev I.V."/>
        </authorList>
    </citation>
    <scope>NUCLEOTIDE SEQUENCE [LARGE SCALE GENOMIC DNA]</scope>
</reference>
<protein>
    <submittedName>
        <fullName evidence="2">Uncharacterized protein</fullName>
    </submittedName>
</protein>
<accession>A0A4P9VVS0</accession>
<gene>
    <name evidence="2" type="ORF">BDK51DRAFT_52008</name>
</gene>
<dbReference type="AlphaFoldDB" id="A0A4P9VVS0"/>
<feature type="non-terminal residue" evidence="2">
    <location>
        <position position="1"/>
    </location>
</feature>
<proteinExistence type="predicted"/>
<evidence type="ECO:0000256" key="1">
    <source>
        <dbReference type="SAM" id="MobiDB-lite"/>
    </source>
</evidence>